<evidence type="ECO:0000259" key="1">
    <source>
        <dbReference type="Pfam" id="PF07727"/>
    </source>
</evidence>
<dbReference type="Pfam" id="PF07727">
    <property type="entry name" value="RVT_2"/>
    <property type="match status" value="1"/>
</dbReference>
<dbReference type="InterPro" id="IPR043502">
    <property type="entry name" value="DNA/RNA_pol_sf"/>
</dbReference>
<proteinExistence type="predicted"/>
<organism evidence="2 3">
    <name type="scientific">Centaurea solstitialis</name>
    <name type="common">yellow star-thistle</name>
    <dbReference type="NCBI Taxonomy" id="347529"/>
    <lineage>
        <taxon>Eukaryota</taxon>
        <taxon>Viridiplantae</taxon>
        <taxon>Streptophyta</taxon>
        <taxon>Embryophyta</taxon>
        <taxon>Tracheophyta</taxon>
        <taxon>Spermatophyta</taxon>
        <taxon>Magnoliopsida</taxon>
        <taxon>eudicotyledons</taxon>
        <taxon>Gunneridae</taxon>
        <taxon>Pentapetalae</taxon>
        <taxon>asterids</taxon>
        <taxon>campanulids</taxon>
        <taxon>Asterales</taxon>
        <taxon>Asteraceae</taxon>
        <taxon>Carduoideae</taxon>
        <taxon>Cardueae</taxon>
        <taxon>Centaureinae</taxon>
        <taxon>Centaurea</taxon>
    </lineage>
</organism>
<dbReference type="EMBL" id="JARYMX010000005">
    <property type="protein sequence ID" value="KAJ9547126.1"/>
    <property type="molecule type" value="Genomic_DNA"/>
</dbReference>
<evidence type="ECO:0000313" key="3">
    <source>
        <dbReference type="Proteomes" id="UP001172457"/>
    </source>
</evidence>
<accession>A0AA38T481</accession>
<sequence length="472" mass="53551">MADEFSALMRNGTWTLVPRVPNSNVVDSKWVFTLKRDQTGAIKRYKARLVVKGFRQQPGIDYQETFSPVVKSTTIRVVLSLAVTQKWSLRQLDVQNAFLHGDLQETVYLKQPPGFVDQPTPIMFAYFTNPPRAWFHRLSTVLHTLGFQGSKTNPSLFIYSHRGTILYMLVYVDDILLTRNNPEAIDKVVQRLSQSFATQDMGSLSYFLGIEVTNQGYDMILSQRKYILDLLQRAGLSNAKPVSSPMTTTANLALGDSVMLADPYVTLSRLDITFAVNKVCQFMHSPTENHWSAVKRILRYLQGTADYGLRIMHDSETILHAYTDSAYNSLTGFFDADWAGFPDDRRSTGGYAIYLGSNLTVSRSSTESEYKALADTIAELTWLQTLLRELRVPVKSVPNLWCDNLGATYLSANPVFHARTKHVEVDFHFVREMVAQRKLSVQFISTDDQIADVFTKPLPLQRFLLLRSKLQS</sequence>
<dbReference type="InterPro" id="IPR013103">
    <property type="entry name" value="RVT_2"/>
</dbReference>
<dbReference type="PANTHER" id="PTHR11439:SF453">
    <property type="entry name" value="RNA-DIRECTED DNA POLYMERASE"/>
    <property type="match status" value="1"/>
</dbReference>
<evidence type="ECO:0000313" key="2">
    <source>
        <dbReference type="EMBL" id="KAJ9547126.1"/>
    </source>
</evidence>
<dbReference type="PANTHER" id="PTHR11439">
    <property type="entry name" value="GAG-POL-RELATED RETROTRANSPOSON"/>
    <property type="match status" value="1"/>
</dbReference>
<name>A0AA38T481_9ASTR</name>
<keyword evidence="3" id="KW-1185">Reference proteome</keyword>
<dbReference type="CDD" id="cd09272">
    <property type="entry name" value="RNase_HI_RT_Ty1"/>
    <property type="match status" value="1"/>
</dbReference>
<dbReference type="SUPFAM" id="SSF56672">
    <property type="entry name" value="DNA/RNA polymerases"/>
    <property type="match status" value="1"/>
</dbReference>
<dbReference type="AlphaFoldDB" id="A0AA38T481"/>
<reference evidence="2" key="1">
    <citation type="submission" date="2023-03" db="EMBL/GenBank/DDBJ databases">
        <title>Chromosome-scale reference genome and RAD-based genetic map of yellow starthistle (Centaurea solstitialis) reveal putative structural variation and QTLs associated with invader traits.</title>
        <authorList>
            <person name="Reatini B."/>
            <person name="Cang F.A."/>
            <person name="Jiang Q."/>
            <person name="Mckibben M.T.W."/>
            <person name="Barker M.S."/>
            <person name="Rieseberg L.H."/>
            <person name="Dlugosch K.M."/>
        </authorList>
    </citation>
    <scope>NUCLEOTIDE SEQUENCE</scope>
    <source>
        <strain evidence="2">CAN-66</strain>
        <tissue evidence="2">Leaf</tissue>
    </source>
</reference>
<feature type="domain" description="Reverse transcriptase Ty1/copia-type" evidence="1">
    <location>
        <begin position="11"/>
        <end position="247"/>
    </location>
</feature>
<dbReference type="Proteomes" id="UP001172457">
    <property type="component" value="Chromosome 5"/>
</dbReference>
<comment type="caution">
    <text evidence="2">The sequence shown here is derived from an EMBL/GenBank/DDBJ whole genome shotgun (WGS) entry which is preliminary data.</text>
</comment>
<protein>
    <recommendedName>
        <fullName evidence="1">Reverse transcriptase Ty1/copia-type domain-containing protein</fullName>
    </recommendedName>
</protein>
<gene>
    <name evidence="2" type="ORF">OSB04_019669</name>
</gene>